<organism evidence="17 18">
    <name type="scientific">Nezara viridula</name>
    <name type="common">Southern green stink bug</name>
    <name type="synonym">Cimex viridulus</name>
    <dbReference type="NCBI Taxonomy" id="85310"/>
    <lineage>
        <taxon>Eukaryota</taxon>
        <taxon>Metazoa</taxon>
        <taxon>Ecdysozoa</taxon>
        <taxon>Arthropoda</taxon>
        <taxon>Hexapoda</taxon>
        <taxon>Insecta</taxon>
        <taxon>Pterygota</taxon>
        <taxon>Neoptera</taxon>
        <taxon>Paraneoptera</taxon>
        <taxon>Hemiptera</taxon>
        <taxon>Heteroptera</taxon>
        <taxon>Panheteroptera</taxon>
        <taxon>Pentatomomorpha</taxon>
        <taxon>Pentatomoidea</taxon>
        <taxon>Pentatomidae</taxon>
        <taxon>Pentatominae</taxon>
        <taxon>Nezara</taxon>
    </lineage>
</organism>
<evidence type="ECO:0000259" key="16">
    <source>
        <dbReference type="SMART" id="SM00865"/>
    </source>
</evidence>
<dbReference type="GO" id="GO:0005874">
    <property type="term" value="C:microtubule"/>
    <property type="evidence" value="ECO:0007669"/>
    <property type="project" value="UniProtKB-KW"/>
</dbReference>
<keyword evidence="10 13" id="KW-0342">GTP-binding</keyword>
<dbReference type="InterPro" id="IPR003008">
    <property type="entry name" value="Tubulin_FtsZ_GTPase"/>
</dbReference>
<evidence type="ECO:0000313" key="18">
    <source>
        <dbReference type="Proteomes" id="UP001152798"/>
    </source>
</evidence>
<evidence type="ECO:0000256" key="6">
    <source>
        <dbReference type="ARBA" id="ARBA00022701"/>
    </source>
</evidence>
<dbReference type="PRINTS" id="PR01163">
    <property type="entry name" value="BETATUBULIN"/>
</dbReference>
<evidence type="ECO:0000256" key="7">
    <source>
        <dbReference type="ARBA" id="ARBA00022723"/>
    </source>
</evidence>
<evidence type="ECO:0000256" key="4">
    <source>
        <dbReference type="ARBA" id="ARBA00011747"/>
    </source>
</evidence>
<keyword evidence="6 13" id="KW-0493">Microtubule</keyword>
<dbReference type="InterPro" id="IPR008280">
    <property type="entry name" value="Tub_FtsZ_C"/>
</dbReference>
<evidence type="ECO:0000256" key="11">
    <source>
        <dbReference type="ARBA" id="ARBA00023212"/>
    </source>
</evidence>
<evidence type="ECO:0000256" key="14">
    <source>
        <dbReference type="SAM" id="MobiDB-lite"/>
    </source>
</evidence>
<evidence type="ECO:0000256" key="1">
    <source>
        <dbReference type="ARBA" id="ARBA00001946"/>
    </source>
</evidence>
<dbReference type="GO" id="GO:0005525">
    <property type="term" value="F:GTP binding"/>
    <property type="evidence" value="ECO:0007669"/>
    <property type="project" value="UniProtKB-UniRule"/>
</dbReference>
<evidence type="ECO:0000256" key="10">
    <source>
        <dbReference type="ARBA" id="ARBA00023134"/>
    </source>
</evidence>
<dbReference type="FunFam" id="3.30.1330.20:FF:000009">
    <property type="entry name" value="Tubulin beta chain"/>
    <property type="match status" value="1"/>
</dbReference>
<evidence type="ECO:0000256" key="9">
    <source>
        <dbReference type="ARBA" id="ARBA00022842"/>
    </source>
</evidence>
<evidence type="ECO:0000256" key="5">
    <source>
        <dbReference type="ARBA" id="ARBA00022490"/>
    </source>
</evidence>
<evidence type="ECO:0000259" key="15">
    <source>
        <dbReference type="SMART" id="SM00864"/>
    </source>
</evidence>
<name>A0A9P0H9X0_NEZVI</name>
<dbReference type="InterPro" id="IPR017975">
    <property type="entry name" value="Tubulin_CS"/>
</dbReference>
<evidence type="ECO:0000313" key="17">
    <source>
        <dbReference type="EMBL" id="CAH1398088.1"/>
    </source>
</evidence>
<dbReference type="GO" id="GO:0046872">
    <property type="term" value="F:metal ion binding"/>
    <property type="evidence" value="ECO:0007669"/>
    <property type="project" value="UniProtKB-KW"/>
</dbReference>
<dbReference type="PROSITE" id="PS00228">
    <property type="entry name" value="TUBULIN_B_AUTOREG"/>
    <property type="match status" value="1"/>
</dbReference>
<dbReference type="CDD" id="cd02187">
    <property type="entry name" value="beta_tubulin"/>
    <property type="match status" value="1"/>
</dbReference>
<dbReference type="InterPro" id="IPR036525">
    <property type="entry name" value="Tubulin/FtsZ_GTPase_sf"/>
</dbReference>
<dbReference type="PRINTS" id="PR01161">
    <property type="entry name" value="TUBULIN"/>
</dbReference>
<reference evidence="17" key="1">
    <citation type="submission" date="2022-01" db="EMBL/GenBank/DDBJ databases">
        <authorList>
            <person name="King R."/>
        </authorList>
    </citation>
    <scope>NUCLEOTIDE SEQUENCE</scope>
</reference>
<proteinExistence type="inferred from homology"/>
<evidence type="ECO:0000256" key="2">
    <source>
        <dbReference type="ARBA" id="ARBA00004245"/>
    </source>
</evidence>
<dbReference type="Pfam" id="PF00091">
    <property type="entry name" value="Tubulin"/>
    <property type="match status" value="1"/>
</dbReference>
<feature type="domain" description="Tubulin/FtsZ GTPase" evidence="15">
    <location>
        <begin position="46"/>
        <end position="244"/>
    </location>
</feature>
<gene>
    <name evidence="17" type="ORF">NEZAVI_LOCUS7809</name>
</gene>
<dbReference type="GO" id="GO:0003924">
    <property type="term" value="F:GTPase activity"/>
    <property type="evidence" value="ECO:0007669"/>
    <property type="project" value="InterPro"/>
</dbReference>
<dbReference type="Gene3D" id="3.30.1330.20">
    <property type="entry name" value="Tubulin/FtsZ, C-terminal domain"/>
    <property type="match status" value="1"/>
</dbReference>
<dbReference type="Proteomes" id="UP001152798">
    <property type="component" value="Chromosome 4"/>
</dbReference>
<protein>
    <recommendedName>
        <fullName evidence="13">Tubulin beta chain</fullName>
    </recommendedName>
</protein>
<feature type="domain" description="Tubulin/FtsZ 2-layer sandwich" evidence="16">
    <location>
        <begin position="246"/>
        <end position="383"/>
    </location>
</feature>
<dbReference type="InterPro" id="IPR013838">
    <property type="entry name" value="Beta-tubulin_BS"/>
</dbReference>
<dbReference type="Gene3D" id="1.10.287.600">
    <property type="entry name" value="Helix hairpin bin"/>
    <property type="match status" value="1"/>
</dbReference>
<dbReference type="InterPro" id="IPR023123">
    <property type="entry name" value="Tubulin_C"/>
</dbReference>
<dbReference type="InterPro" id="IPR018316">
    <property type="entry name" value="Tubulin/FtsZ_2-layer-sand-dom"/>
</dbReference>
<dbReference type="SUPFAM" id="SSF52490">
    <property type="entry name" value="Tubulin nucleotide-binding domain-like"/>
    <property type="match status" value="1"/>
</dbReference>
<dbReference type="SMART" id="SM00865">
    <property type="entry name" value="Tubulin_C"/>
    <property type="match status" value="1"/>
</dbReference>
<feature type="compositionally biased region" description="Acidic residues" evidence="14">
    <location>
        <begin position="436"/>
        <end position="448"/>
    </location>
</feature>
<dbReference type="InterPro" id="IPR000217">
    <property type="entry name" value="Tubulin"/>
</dbReference>
<dbReference type="Gene3D" id="3.40.50.1440">
    <property type="entry name" value="Tubulin/FtsZ, GTPase domain"/>
    <property type="match status" value="1"/>
</dbReference>
<keyword evidence="18" id="KW-1185">Reference proteome</keyword>
<dbReference type="InterPro" id="IPR002453">
    <property type="entry name" value="Beta_tubulin"/>
</dbReference>
<comment type="function">
    <text evidence="12 13">Tubulin is the major constituent of microtubules, a cylinder consisting of laterally associated linear protofilaments composed of alpha- and beta-tubulin heterodimers. Microtubules grow by the addition of GTP-tubulin dimers to the microtubule end, where a stabilizing cap forms. Below the cap, tubulin dimers are in GDP-bound state, owing to GTPase activity of alpha-tubulin.</text>
</comment>
<comment type="cofactor">
    <cofactor evidence="1">
        <name>Mg(2+)</name>
        <dbReference type="ChEBI" id="CHEBI:18420"/>
    </cofactor>
</comment>
<dbReference type="GO" id="GO:0005200">
    <property type="term" value="F:structural constituent of cytoskeleton"/>
    <property type="evidence" value="ECO:0007669"/>
    <property type="project" value="InterPro"/>
</dbReference>
<keyword evidence="11" id="KW-0206">Cytoskeleton</keyword>
<dbReference type="PANTHER" id="PTHR11588">
    <property type="entry name" value="TUBULIN"/>
    <property type="match status" value="1"/>
</dbReference>
<dbReference type="SMART" id="SM00864">
    <property type="entry name" value="Tubulin"/>
    <property type="match status" value="1"/>
</dbReference>
<dbReference type="Pfam" id="PF03953">
    <property type="entry name" value="Tubulin_C"/>
    <property type="match status" value="1"/>
</dbReference>
<dbReference type="GO" id="GO:0007017">
    <property type="term" value="P:microtubule-based process"/>
    <property type="evidence" value="ECO:0007669"/>
    <property type="project" value="InterPro"/>
</dbReference>
<comment type="subunit">
    <text evidence="4 13">Dimer of alpha and beta chains. A typical microtubule is a hollow water-filled tube with an outer diameter of 25 nm and an inner diameter of 15 nM. Alpha-beta heterodimers associate head-to-tail to form protofilaments running lengthwise along the microtubule wall with the beta-tubulin subunit facing the microtubule plus end conferring a structural polarity. Microtubules usually have 13 protofilaments but different protofilament numbers can be found in some organisms and specialized cells.</text>
</comment>
<sequence length="448" mass="50452">MREIVVVQVGNCGNVIGSKFWELISDEHGIEPDGVWRGNTRLQLERIEVYYAEGRKKRYFPRCACLDIDQAITSAVQSGPYGRLIDSNNIVTKGDGTGNNWARGYYTDGLELVQPSLDLIRRHCESTDCLQGFQLSQSLGGGTGSGFGSLILQKLSEEYPDRIINTYSVIPSIMVSTVVVEPYNCVLGLNVLMETASEAICMDNEAMNDICTKTLKISFPTIRDVNHLICSVMTGVTACFRFPGQLNTDLRKIMTNMVPFPRLSFFTPSLVPLMSRGSKPYYKISVPSLVQNMFDSSYNMCRIDPRHGKILTAAAVFRGRMSPRQVDQALLAVQDKNAMWFAEWVPNNIKSAICDIPPRGTRMSATFICNNTAITETLRRQVGRFRSLLKKKAFIHWYTGEGMEEKDFIDAETNVVELITQYVQYQEDKHRSTMEPAEEGENENDDDE</sequence>
<keyword evidence="8 13" id="KW-0547">Nucleotide-binding</keyword>
<feature type="region of interest" description="Disordered" evidence="14">
    <location>
        <begin position="427"/>
        <end position="448"/>
    </location>
</feature>
<dbReference type="PROSITE" id="PS00227">
    <property type="entry name" value="TUBULIN"/>
    <property type="match status" value="1"/>
</dbReference>
<dbReference type="OrthoDB" id="6599395at2759"/>
<accession>A0A9P0H9X0</accession>
<dbReference type="InterPro" id="IPR037103">
    <property type="entry name" value="Tubulin/FtsZ-like_C"/>
</dbReference>
<evidence type="ECO:0000256" key="12">
    <source>
        <dbReference type="ARBA" id="ARBA00034296"/>
    </source>
</evidence>
<evidence type="ECO:0000256" key="8">
    <source>
        <dbReference type="ARBA" id="ARBA00022741"/>
    </source>
</evidence>
<dbReference type="AlphaFoldDB" id="A0A9P0H9X0"/>
<keyword evidence="9" id="KW-0460">Magnesium</keyword>
<dbReference type="EMBL" id="OV725080">
    <property type="protein sequence ID" value="CAH1398088.1"/>
    <property type="molecule type" value="Genomic_DNA"/>
</dbReference>
<evidence type="ECO:0000256" key="3">
    <source>
        <dbReference type="ARBA" id="ARBA00009636"/>
    </source>
</evidence>
<dbReference type="SUPFAM" id="SSF55307">
    <property type="entry name" value="Tubulin C-terminal domain-like"/>
    <property type="match status" value="1"/>
</dbReference>
<evidence type="ECO:0000256" key="13">
    <source>
        <dbReference type="RuleBase" id="RU000352"/>
    </source>
</evidence>
<comment type="similarity">
    <text evidence="3 13">Belongs to the tubulin family.</text>
</comment>
<comment type="subcellular location">
    <subcellularLocation>
        <location evidence="2">Cytoplasm</location>
        <location evidence="2">Cytoskeleton</location>
    </subcellularLocation>
</comment>
<keyword evidence="5" id="KW-0963">Cytoplasm</keyword>
<keyword evidence="7" id="KW-0479">Metal-binding</keyword>